<evidence type="ECO:0000256" key="4">
    <source>
        <dbReference type="ARBA" id="ARBA00022837"/>
    </source>
</evidence>
<dbReference type="InterPro" id="IPR002048">
    <property type="entry name" value="EF_hand_dom"/>
</dbReference>
<dbReference type="PANTHER" id="PTHR18916:SF88">
    <property type="entry name" value="CAP-GLY DOMAIN-CONTAINING PROTEIN"/>
    <property type="match status" value="1"/>
</dbReference>
<dbReference type="Pfam" id="PF00036">
    <property type="entry name" value="EF-hand_1"/>
    <property type="match status" value="1"/>
</dbReference>
<evidence type="ECO:0000256" key="1">
    <source>
        <dbReference type="ARBA" id="ARBA00006049"/>
    </source>
</evidence>
<evidence type="ECO:0000256" key="2">
    <source>
        <dbReference type="ARBA" id="ARBA00022723"/>
    </source>
</evidence>
<dbReference type="EMBL" id="JH816358">
    <property type="protein sequence ID" value="EKC19033.1"/>
    <property type="molecule type" value="Genomic_DNA"/>
</dbReference>
<feature type="region of interest" description="Disordered" evidence="5">
    <location>
        <begin position="542"/>
        <end position="566"/>
    </location>
</feature>
<dbReference type="PROSITE" id="PS00018">
    <property type="entry name" value="EF_HAND_1"/>
    <property type="match status" value="2"/>
</dbReference>
<evidence type="ECO:0000313" key="6">
    <source>
        <dbReference type="EMBL" id="EKC19033.1"/>
    </source>
</evidence>
<dbReference type="InterPro" id="IPR000938">
    <property type="entry name" value="CAP-Gly_domain"/>
</dbReference>
<dbReference type="FunFam" id="1.10.238.10:FF:000009">
    <property type="entry name" value="Visinin-like protein 1"/>
    <property type="match status" value="1"/>
</dbReference>
<comment type="similarity">
    <text evidence="1">Belongs to the recoverin family.</text>
</comment>
<protein>
    <submittedName>
        <fullName evidence="6">CAP-Gly domain-containing linker protein 3</fullName>
    </submittedName>
</protein>
<dbReference type="SMART" id="SM00054">
    <property type="entry name" value="EFh"/>
    <property type="match status" value="3"/>
</dbReference>
<keyword evidence="2" id="KW-0479">Metal-binding</keyword>
<organism evidence="6">
    <name type="scientific">Magallana gigas</name>
    <name type="common">Pacific oyster</name>
    <name type="synonym">Crassostrea gigas</name>
    <dbReference type="NCBI Taxonomy" id="29159"/>
    <lineage>
        <taxon>Eukaryota</taxon>
        <taxon>Metazoa</taxon>
        <taxon>Spiralia</taxon>
        <taxon>Lophotrochozoa</taxon>
        <taxon>Mollusca</taxon>
        <taxon>Bivalvia</taxon>
        <taxon>Autobranchia</taxon>
        <taxon>Pteriomorphia</taxon>
        <taxon>Ostreida</taxon>
        <taxon>Ostreoidea</taxon>
        <taxon>Ostreidae</taxon>
        <taxon>Magallana</taxon>
    </lineage>
</organism>
<dbReference type="SMART" id="SM01052">
    <property type="entry name" value="CAP_GLY"/>
    <property type="match status" value="3"/>
</dbReference>
<name>K1PC32_MAGGI</name>
<dbReference type="SUPFAM" id="SSF48403">
    <property type="entry name" value="Ankyrin repeat"/>
    <property type="match status" value="1"/>
</dbReference>
<dbReference type="PROSITE" id="PS50297">
    <property type="entry name" value="ANK_REP_REGION"/>
    <property type="match status" value="1"/>
</dbReference>
<dbReference type="InterPro" id="IPR011992">
    <property type="entry name" value="EF-hand-dom_pair"/>
</dbReference>
<dbReference type="PROSITE" id="PS50222">
    <property type="entry name" value="EF_HAND_2"/>
    <property type="match status" value="3"/>
</dbReference>
<accession>K1PC32</accession>
<dbReference type="PRINTS" id="PR00450">
    <property type="entry name" value="RECOVERIN"/>
</dbReference>
<sequence length="826" mass="90904">MGKQNSKLKPEILADLRSQTEFSEDELQEWYKGFIKDCPSGHLSVEEFKKIYGNFFPYGDASKFAEHVFRTFDQNGDGTIDFREFICALSVTSRGKLEQKLRWAFSMYDLDGNGYISKQEMLEIVTAIYKMVGTVMKMPEDEATPEKRTEKIFRQMDKNLDGQLSLTEFIEGAKSDPSIGCEGSSICHSVPYLTRTNIMTLEEEKNTSPIPSRSYNPEREKPMIHPCVDPPACESCQKLELSFFDPECPGCRSILENPNTTVPEIFSVLRQWTPQTQQNLDLLIDEILKRGAHINDRDGLTDMTLLHYASKSGAAGIGDADLACRMVTMLLAQGADPNIRCRWTNMTALHYAAYFDVVPVIKVLLKHTKALDIDSVCSEFDNGSSLHIAASNLAYEAVRVLLQNGADALLKDDQGRTALECIPDPSNLDSDPEMAKIVVKLRKTLQEACQPAPKQPPPNYDLVQSKVTLQSLGLTLGDKVMVGGLKIGTLRYCGPAEFAAGIWAGIELDEAGGKNDGSIGGISYFQCPKNHGIFAPISKIAKPGSAPRPRSPAVSPHKSPVQRAGSVDVSNIKARVDTGLKTKTGSISNLAEMEVGERVIVAGQRKGTIRFAGNTQFAPGTWYGIELDRPAGKNDGSVNGHRYFTCKAKHGVFAPLSRIQKLGDRRFSSSESLDDPISWGAVSERVDKHHSGVNSTPGRARTPIKRPKSMIQTPTRPVSSQSISRTPGSINDFKLEVGMSVFCNNELGTVRYIGPAEFGEGVWVGVELRTAKGKNDGSVHDKRYFTCRQDHGLLVRPSKITVRGINGAKLITDYYGSKESSPMEDK</sequence>
<dbReference type="Gene3D" id="1.25.40.20">
    <property type="entry name" value="Ankyrin repeat-containing domain"/>
    <property type="match status" value="1"/>
</dbReference>
<dbReference type="Pfam" id="PF13499">
    <property type="entry name" value="EF-hand_7"/>
    <property type="match status" value="1"/>
</dbReference>
<dbReference type="InterPro" id="IPR018247">
    <property type="entry name" value="EF_Hand_1_Ca_BS"/>
</dbReference>
<dbReference type="Gene3D" id="2.30.30.190">
    <property type="entry name" value="CAP Gly-rich-like domain"/>
    <property type="match status" value="3"/>
</dbReference>
<evidence type="ECO:0000256" key="3">
    <source>
        <dbReference type="ARBA" id="ARBA00022737"/>
    </source>
</evidence>
<dbReference type="HOGENOM" id="CLU_342978_0_0_1"/>
<dbReference type="GO" id="GO:0005509">
    <property type="term" value="F:calcium ion binding"/>
    <property type="evidence" value="ECO:0007669"/>
    <property type="project" value="InterPro"/>
</dbReference>
<dbReference type="SUPFAM" id="SSF74924">
    <property type="entry name" value="Cap-Gly domain"/>
    <property type="match status" value="3"/>
</dbReference>
<proteinExistence type="inferred from homology"/>
<dbReference type="Gene3D" id="1.10.238.10">
    <property type="entry name" value="EF-hand"/>
    <property type="match status" value="2"/>
</dbReference>
<dbReference type="AlphaFoldDB" id="K1PC32"/>
<evidence type="ECO:0000256" key="5">
    <source>
        <dbReference type="SAM" id="MobiDB-lite"/>
    </source>
</evidence>
<keyword evidence="3" id="KW-0677">Repeat</keyword>
<feature type="compositionally biased region" description="Low complexity" evidence="5">
    <location>
        <begin position="542"/>
        <end position="556"/>
    </location>
</feature>
<dbReference type="PANTHER" id="PTHR18916">
    <property type="entry name" value="DYNACTIN 1-RELATED MICROTUBULE-BINDING"/>
    <property type="match status" value="1"/>
</dbReference>
<dbReference type="InterPro" id="IPR036770">
    <property type="entry name" value="Ankyrin_rpt-contain_sf"/>
</dbReference>
<dbReference type="Pfam" id="PF01302">
    <property type="entry name" value="CAP_GLY"/>
    <property type="match status" value="3"/>
</dbReference>
<dbReference type="InterPro" id="IPR002110">
    <property type="entry name" value="Ankyrin_rpt"/>
</dbReference>
<reference evidence="6" key="1">
    <citation type="journal article" date="2012" name="Nature">
        <title>The oyster genome reveals stress adaptation and complexity of shell formation.</title>
        <authorList>
            <person name="Zhang G."/>
            <person name="Fang X."/>
            <person name="Guo X."/>
            <person name="Li L."/>
            <person name="Luo R."/>
            <person name="Xu F."/>
            <person name="Yang P."/>
            <person name="Zhang L."/>
            <person name="Wang X."/>
            <person name="Qi H."/>
            <person name="Xiong Z."/>
            <person name="Que H."/>
            <person name="Xie Y."/>
            <person name="Holland P.W."/>
            <person name="Paps J."/>
            <person name="Zhu Y."/>
            <person name="Wu F."/>
            <person name="Chen Y."/>
            <person name="Wang J."/>
            <person name="Peng C."/>
            <person name="Meng J."/>
            <person name="Yang L."/>
            <person name="Liu J."/>
            <person name="Wen B."/>
            <person name="Zhang N."/>
            <person name="Huang Z."/>
            <person name="Zhu Q."/>
            <person name="Feng Y."/>
            <person name="Mount A."/>
            <person name="Hedgecock D."/>
            <person name="Xu Z."/>
            <person name="Liu Y."/>
            <person name="Domazet-Loso T."/>
            <person name="Du Y."/>
            <person name="Sun X."/>
            <person name="Zhang S."/>
            <person name="Liu B."/>
            <person name="Cheng P."/>
            <person name="Jiang X."/>
            <person name="Li J."/>
            <person name="Fan D."/>
            <person name="Wang W."/>
            <person name="Fu W."/>
            <person name="Wang T."/>
            <person name="Wang B."/>
            <person name="Zhang J."/>
            <person name="Peng Z."/>
            <person name="Li Y."/>
            <person name="Li N."/>
            <person name="Wang J."/>
            <person name="Chen M."/>
            <person name="He Y."/>
            <person name="Tan F."/>
            <person name="Song X."/>
            <person name="Zheng Q."/>
            <person name="Huang R."/>
            <person name="Yang H."/>
            <person name="Du X."/>
            <person name="Chen L."/>
            <person name="Yang M."/>
            <person name="Gaffney P.M."/>
            <person name="Wang S."/>
            <person name="Luo L."/>
            <person name="She Z."/>
            <person name="Ming Y."/>
            <person name="Huang W."/>
            <person name="Zhang S."/>
            <person name="Huang B."/>
            <person name="Zhang Y."/>
            <person name="Qu T."/>
            <person name="Ni P."/>
            <person name="Miao G."/>
            <person name="Wang J."/>
            <person name="Wang Q."/>
            <person name="Steinberg C.E."/>
            <person name="Wang H."/>
            <person name="Li N."/>
            <person name="Qian L."/>
            <person name="Zhang G."/>
            <person name="Li Y."/>
            <person name="Yang H."/>
            <person name="Liu X."/>
            <person name="Wang J."/>
            <person name="Yin Y."/>
            <person name="Wang J."/>
        </authorList>
    </citation>
    <scope>NUCLEOTIDE SEQUENCE [LARGE SCALE GENOMIC DNA]</scope>
    <source>
        <strain evidence="6">05x7-T-G4-1.051#20</strain>
    </source>
</reference>
<dbReference type="PROSITE" id="PS50245">
    <property type="entry name" value="CAP_GLY_2"/>
    <property type="match status" value="3"/>
</dbReference>
<dbReference type="InterPro" id="IPR036859">
    <property type="entry name" value="CAP-Gly_dom_sf"/>
</dbReference>
<dbReference type="SUPFAM" id="SSF47473">
    <property type="entry name" value="EF-hand"/>
    <property type="match status" value="1"/>
</dbReference>
<dbReference type="PROSITE" id="PS00845">
    <property type="entry name" value="CAP_GLY_1"/>
    <property type="match status" value="3"/>
</dbReference>
<keyword evidence="4" id="KW-0106">Calcium</keyword>
<dbReference type="InParanoid" id="K1PC32"/>
<dbReference type="Pfam" id="PF12796">
    <property type="entry name" value="Ank_2"/>
    <property type="match status" value="1"/>
</dbReference>
<dbReference type="SMART" id="SM00248">
    <property type="entry name" value="ANK"/>
    <property type="match status" value="3"/>
</dbReference>
<dbReference type="PROSITE" id="PS50088">
    <property type="entry name" value="ANK_REPEAT"/>
    <property type="match status" value="1"/>
</dbReference>
<dbReference type="CDD" id="cd00051">
    <property type="entry name" value="EFh"/>
    <property type="match status" value="2"/>
</dbReference>
<gene>
    <name evidence="6" type="ORF">CGI_10009977</name>
</gene>